<gene>
    <name evidence="2" type="ORF">I9080_003484</name>
</gene>
<keyword evidence="1" id="KW-0175">Coiled coil</keyword>
<accession>A0A8H9R0Q6</accession>
<dbReference type="Proteomes" id="UP000859547">
    <property type="component" value="Unassembled WGS sequence"/>
</dbReference>
<name>A0A8H9R0Q6_CLOPF</name>
<reference evidence="2" key="2">
    <citation type="submission" date="2020-07" db="EMBL/GenBank/DDBJ databases">
        <authorList>
            <consortium name="NCBI Pathogen Detection Project"/>
        </authorList>
    </citation>
    <scope>NUCLEOTIDE SEQUENCE</scope>
    <source>
        <strain evidence="2">C8</strain>
    </source>
</reference>
<organism evidence="2">
    <name type="scientific">Clostridium perfringens</name>
    <dbReference type="NCBI Taxonomy" id="1502"/>
    <lineage>
        <taxon>Bacteria</taxon>
        <taxon>Bacillati</taxon>
        <taxon>Bacillota</taxon>
        <taxon>Clostridia</taxon>
        <taxon>Eubacteriales</taxon>
        <taxon>Clostridiaceae</taxon>
        <taxon>Clostridium</taxon>
    </lineage>
</organism>
<evidence type="ECO:0000313" key="2">
    <source>
        <dbReference type="EMBL" id="HAT4309614.1"/>
    </source>
</evidence>
<dbReference type="AlphaFoldDB" id="A0A8H9R0Q6"/>
<reference evidence="2" key="1">
    <citation type="journal article" date="2018" name="Genome Biol.">
        <title>SKESA: strategic k-mer extension for scrupulous assemblies.</title>
        <authorList>
            <person name="Souvorov A."/>
            <person name="Agarwala R."/>
            <person name="Lipman D.J."/>
        </authorList>
    </citation>
    <scope>NUCLEOTIDE SEQUENCE</scope>
    <source>
        <strain evidence="2">C8</strain>
    </source>
</reference>
<sequence length="93" mass="10858">MAKKMTIEDIAKQEEKIKAEKAKLAKAKKQLIAQENEKIGKVMRKKFGFKSYADFEQWLAENAPKKESENHAEKVEEKSTSNSYDYLNFSHKF</sequence>
<protein>
    <submittedName>
        <fullName evidence="2">Uncharacterized protein</fullName>
    </submittedName>
</protein>
<evidence type="ECO:0000256" key="1">
    <source>
        <dbReference type="SAM" id="Coils"/>
    </source>
</evidence>
<feature type="coiled-coil region" evidence="1">
    <location>
        <begin position="3"/>
        <end position="37"/>
    </location>
</feature>
<proteinExistence type="predicted"/>
<comment type="caution">
    <text evidence="2">The sequence shown here is derived from an EMBL/GenBank/DDBJ whole genome shotgun (WGS) entry which is preliminary data.</text>
</comment>
<dbReference type="EMBL" id="DACTCB010000058">
    <property type="protein sequence ID" value="HAT4309614.1"/>
    <property type="molecule type" value="Genomic_DNA"/>
</dbReference>